<dbReference type="Proteomes" id="UP000000262">
    <property type="component" value="Chromosome"/>
</dbReference>
<evidence type="ECO:0000313" key="1">
    <source>
        <dbReference type="EMBL" id="ABU81424.1"/>
    </source>
</evidence>
<reference evidence="1 2" key="1">
    <citation type="journal article" date="2008" name="Genome Biol.">
        <title>A genomic analysis of the archaeal system Ignicoccus hospitalis-Nanoarchaeum equitans.</title>
        <authorList>
            <person name="Podar M."/>
            <person name="Anderson I."/>
            <person name="Makarova K.S."/>
            <person name="Elkins J.G."/>
            <person name="Ivanova N."/>
            <person name="Wall M.A."/>
            <person name="Lykidis A."/>
            <person name="Mavromatis K."/>
            <person name="Sun H."/>
            <person name="Hudson M.E."/>
            <person name="Chen W."/>
            <person name="Deciu C."/>
            <person name="Hutchison D."/>
            <person name="Eads J.R."/>
            <person name="Anderson A."/>
            <person name="Fernandes F."/>
            <person name="Szeto E."/>
            <person name="Lapidus A."/>
            <person name="Kyrpides N.C."/>
            <person name="Saier M.H.Jr."/>
            <person name="Richardson P.M."/>
            <person name="Rachel R."/>
            <person name="Huber H."/>
            <person name="Eisen J.A."/>
            <person name="Koonin E.V."/>
            <person name="Keller M."/>
            <person name="Stetter K.O."/>
        </authorList>
    </citation>
    <scope>NUCLEOTIDE SEQUENCE [LARGE SCALE GENOMIC DNA]</scope>
    <source>
        <strain evidence="2">KIN4/I / DSM 18386 / JCM 14125</strain>
    </source>
</reference>
<dbReference type="PANTHER" id="PTHR38816:SF1">
    <property type="entry name" value="EXOSOME SUBUNIT"/>
    <property type="match status" value="1"/>
</dbReference>
<dbReference type="InterPro" id="IPR022803">
    <property type="entry name" value="Ribosomal_uL5_dom_sf"/>
</dbReference>
<dbReference type="EMBL" id="CP000816">
    <property type="protein sequence ID" value="ABU81424.1"/>
    <property type="molecule type" value="Genomic_DNA"/>
</dbReference>
<dbReference type="RefSeq" id="WP_011998276.1">
    <property type="nucleotide sequence ID" value="NC_009776.1"/>
</dbReference>
<dbReference type="OrthoDB" id="10874at2157"/>
<dbReference type="HOGENOM" id="CLU_131306_1_2_2"/>
<sequence length="144" mass="16521">MIERVEVTVIIHATEDPEKVMESVFNLLGLNKEDVDEVETLRSRGHHGNPITYVKMVIKGKKAQKALRNIISRMDELEYQILKREMDLRTEGSKLYLRFDKQRAYLNEVSLSTGSDVVRVVAVFKGRVDEGALEKFRRADSAGR</sequence>
<evidence type="ECO:0008006" key="3">
    <source>
        <dbReference type="Google" id="ProtNLM"/>
    </source>
</evidence>
<dbReference type="InterPro" id="IPR002739">
    <property type="entry name" value="PAB1135-like"/>
</dbReference>
<dbReference type="KEGG" id="iho:Igni_0240"/>
<dbReference type="AlphaFoldDB" id="A8A922"/>
<organism evidence="1 2">
    <name type="scientific">Ignicoccus hospitalis (strain KIN4/I / DSM 18386 / JCM 14125)</name>
    <dbReference type="NCBI Taxonomy" id="453591"/>
    <lineage>
        <taxon>Archaea</taxon>
        <taxon>Thermoproteota</taxon>
        <taxon>Thermoprotei</taxon>
        <taxon>Desulfurococcales</taxon>
        <taxon>Desulfurococcaceae</taxon>
        <taxon>Ignicoccus</taxon>
    </lineage>
</organism>
<protein>
    <recommendedName>
        <fullName evidence="3">Exosome subunit</fullName>
    </recommendedName>
</protein>
<dbReference type="Gene3D" id="3.30.1440.10">
    <property type="match status" value="1"/>
</dbReference>
<dbReference type="eggNOG" id="arCOG01042">
    <property type="taxonomic scope" value="Archaea"/>
</dbReference>
<name>A8A922_IGNH4</name>
<gene>
    <name evidence="1" type="ordered locus">Igni_0240</name>
</gene>
<dbReference type="Pfam" id="PF01877">
    <property type="entry name" value="RNA_binding"/>
    <property type="match status" value="1"/>
</dbReference>
<dbReference type="GeneID" id="5562032"/>
<dbReference type="PANTHER" id="PTHR38816">
    <property type="entry name" value="EXOSOME SUBUNIT, DUF54 FAMILY-RELATED"/>
    <property type="match status" value="1"/>
</dbReference>
<dbReference type="STRING" id="453591.Igni_0240"/>
<proteinExistence type="predicted"/>
<dbReference type="PhylomeDB" id="A8A922"/>
<dbReference type="SUPFAM" id="SSF55282">
    <property type="entry name" value="RL5-like"/>
    <property type="match status" value="1"/>
</dbReference>
<evidence type="ECO:0000313" key="2">
    <source>
        <dbReference type="Proteomes" id="UP000000262"/>
    </source>
</evidence>
<keyword evidence="2" id="KW-1185">Reference proteome</keyword>
<accession>A8A922</accession>